<gene>
    <name evidence="2" type="ORF">LITE_LOCUS26121</name>
</gene>
<feature type="domain" description="F-box" evidence="1">
    <location>
        <begin position="4"/>
        <end position="56"/>
    </location>
</feature>
<evidence type="ECO:0000259" key="1">
    <source>
        <dbReference type="PROSITE" id="PS50181"/>
    </source>
</evidence>
<proteinExistence type="predicted"/>
<dbReference type="CDD" id="cd22160">
    <property type="entry name" value="F-box_AtFBL13-like"/>
    <property type="match status" value="1"/>
</dbReference>
<dbReference type="PANTHER" id="PTHR31639:SF256">
    <property type="entry name" value="OS07G0242900 PROTEIN"/>
    <property type="match status" value="1"/>
</dbReference>
<dbReference type="Proteomes" id="UP001154282">
    <property type="component" value="Unassembled WGS sequence"/>
</dbReference>
<dbReference type="InterPro" id="IPR053781">
    <property type="entry name" value="F-box_AtFBL13-like"/>
</dbReference>
<dbReference type="Pfam" id="PF00646">
    <property type="entry name" value="F-box"/>
    <property type="match status" value="1"/>
</dbReference>
<dbReference type="AlphaFoldDB" id="A0AAV0LYZ2"/>
<dbReference type="EMBL" id="CAMGYJ010000006">
    <property type="protein sequence ID" value="CAI0439370.1"/>
    <property type="molecule type" value="Genomic_DNA"/>
</dbReference>
<dbReference type="InterPro" id="IPR032675">
    <property type="entry name" value="LRR_dom_sf"/>
</dbReference>
<dbReference type="Gene3D" id="3.80.10.10">
    <property type="entry name" value="Ribonuclease Inhibitor"/>
    <property type="match status" value="1"/>
</dbReference>
<dbReference type="PANTHER" id="PTHR31639">
    <property type="entry name" value="F-BOX PROTEIN-LIKE"/>
    <property type="match status" value="1"/>
</dbReference>
<evidence type="ECO:0000313" key="2">
    <source>
        <dbReference type="EMBL" id="CAI0439370.1"/>
    </source>
</evidence>
<organism evidence="2 3">
    <name type="scientific">Linum tenue</name>
    <dbReference type="NCBI Taxonomy" id="586396"/>
    <lineage>
        <taxon>Eukaryota</taxon>
        <taxon>Viridiplantae</taxon>
        <taxon>Streptophyta</taxon>
        <taxon>Embryophyta</taxon>
        <taxon>Tracheophyta</taxon>
        <taxon>Spermatophyta</taxon>
        <taxon>Magnoliopsida</taxon>
        <taxon>eudicotyledons</taxon>
        <taxon>Gunneridae</taxon>
        <taxon>Pentapetalae</taxon>
        <taxon>rosids</taxon>
        <taxon>fabids</taxon>
        <taxon>Malpighiales</taxon>
        <taxon>Linaceae</taxon>
        <taxon>Linum</taxon>
    </lineage>
</organism>
<keyword evidence="3" id="KW-1185">Reference proteome</keyword>
<dbReference type="InterPro" id="IPR036047">
    <property type="entry name" value="F-box-like_dom_sf"/>
</dbReference>
<accession>A0AAV0LYZ2</accession>
<protein>
    <recommendedName>
        <fullName evidence="1">F-box domain-containing protein</fullName>
    </recommendedName>
</protein>
<comment type="caution">
    <text evidence="2">The sequence shown here is derived from an EMBL/GenBank/DDBJ whole genome shotgun (WGS) entry which is preliminary data.</text>
</comment>
<dbReference type="PROSITE" id="PS50181">
    <property type="entry name" value="FBOX"/>
    <property type="match status" value="1"/>
</dbReference>
<sequence>MRGADRISGLPGSVMEHILTFLPLREAARTSVLSREWRNRWVDMPALAFDDKFGKVMEPVAGGTSPELASATNCKLMLDVFEVLSRHSGHIKEFSLSIPGLRSSFRDHRIDTIINFLDNRHVESLAIGIKDYVLPRLVYSFTRLRKLKLCGCKLTSSNVAFDSAAFAELDVLELRDLAVPQVGDACFSFNCPLLSALAMEGCGHRINNIRIVIEAPKLEYFRLVGNFSLLEFKHTPLLKIVDVHRDFSINIPDKGYSNLLNFIAGLPAVEQLSISGHIYWVLQYLMIGAIYAIKSSGTVRLLNLKHLRLNAEPLGSPLPAYVWCAISLMNTSTGLSELTIGVSTVDLFLAPPHISFESMVMFSLRVIMIESHKPF</sequence>
<dbReference type="SUPFAM" id="SSF81383">
    <property type="entry name" value="F-box domain"/>
    <property type="match status" value="1"/>
</dbReference>
<evidence type="ECO:0000313" key="3">
    <source>
        <dbReference type="Proteomes" id="UP001154282"/>
    </source>
</evidence>
<dbReference type="SUPFAM" id="SSF52047">
    <property type="entry name" value="RNI-like"/>
    <property type="match status" value="1"/>
</dbReference>
<name>A0AAV0LYZ2_9ROSI</name>
<dbReference type="InterPro" id="IPR001810">
    <property type="entry name" value="F-box_dom"/>
</dbReference>
<reference evidence="2" key="1">
    <citation type="submission" date="2022-08" db="EMBL/GenBank/DDBJ databases">
        <authorList>
            <person name="Gutierrez-Valencia J."/>
        </authorList>
    </citation>
    <scope>NUCLEOTIDE SEQUENCE</scope>
</reference>